<reference evidence="2" key="1">
    <citation type="journal article" date="2015" name="Genome Announc.">
        <title>Draft Genome Sequence of Thiostrepton-Producing Streptomyces azureus ATCC 14921.</title>
        <authorList>
            <person name="Sakihara K."/>
            <person name="Maeda J."/>
            <person name="Tashiro K."/>
            <person name="Fujino Y."/>
            <person name="Kuhara S."/>
            <person name="Ohshima T."/>
            <person name="Ogata S."/>
            <person name="Doi K."/>
        </authorList>
    </citation>
    <scope>NUCLEOTIDE SEQUENCE [LARGE SCALE GENOMIC DNA]</scope>
    <source>
        <strain evidence="2">ATCC14921</strain>
    </source>
</reference>
<organism evidence="2 3">
    <name type="scientific">Streptomyces azureus</name>
    <dbReference type="NCBI Taxonomy" id="146537"/>
    <lineage>
        <taxon>Bacteria</taxon>
        <taxon>Bacillati</taxon>
        <taxon>Actinomycetota</taxon>
        <taxon>Actinomycetes</taxon>
        <taxon>Kitasatosporales</taxon>
        <taxon>Streptomycetaceae</taxon>
        <taxon>Streptomyces</taxon>
    </lineage>
</organism>
<keyword evidence="1" id="KW-0732">Signal</keyword>
<dbReference type="EMBL" id="DF968187">
    <property type="protein sequence ID" value="GAP45470.1"/>
    <property type="molecule type" value="Genomic_DNA"/>
</dbReference>
<feature type="chain" id="PRO_5005513908" description="Secreted protein" evidence="1">
    <location>
        <begin position="43"/>
        <end position="182"/>
    </location>
</feature>
<dbReference type="OrthoDB" id="3540517at2"/>
<sequence>MQKHPASKREDVRATYFRKSTAMFIAAAGATVLLAAPMPANASTELPAAATVSASNPCKSRHYSKVAYTFWIGPSKMPLRCGTKTWGYNHIVERGRWSTSFKNKISDTLFNGYEKTPGVYYRYKVGTGCSSKPPRKNFKVVVNKGPLGGKPGGLTPRGIITATVEYTTPAVAAASASAEAKC</sequence>
<feature type="signal peptide" evidence="1">
    <location>
        <begin position="1"/>
        <end position="42"/>
    </location>
</feature>
<evidence type="ECO:0000313" key="3">
    <source>
        <dbReference type="Proteomes" id="UP000053859"/>
    </source>
</evidence>
<gene>
    <name evidence="2" type="ORF">SAZU_0200</name>
</gene>
<dbReference type="Proteomes" id="UP000053859">
    <property type="component" value="Unassembled WGS sequence"/>
</dbReference>
<name>A0A0K8PC77_STRAJ</name>
<evidence type="ECO:0008006" key="4">
    <source>
        <dbReference type="Google" id="ProtNLM"/>
    </source>
</evidence>
<dbReference type="RefSeq" id="WP_148640272.1">
    <property type="nucleotide sequence ID" value="NZ_DF968187.1"/>
</dbReference>
<proteinExistence type="predicted"/>
<protein>
    <recommendedName>
        <fullName evidence="4">Secreted protein</fullName>
    </recommendedName>
</protein>
<evidence type="ECO:0000313" key="2">
    <source>
        <dbReference type="EMBL" id="GAP45470.1"/>
    </source>
</evidence>
<accession>A0A0K8PC77</accession>
<dbReference type="AlphaFoldDB" id="A0A0K8PC77"/>
<keyword evidence="3" id="KW-1185">Reference proteome</keyword>
<evidence type="ECO:0000256" key="1">
    <source>
        <dbReference type="SAM" id="SignalP"/>
    </source>
</evidence>
<dbReference type="PATRIC" id="fig|146537.3.peg.214"/>